<gene>
    <name evidence="2" type="ORF">PHMEG_00028796</name>
</gene>
<proteinExistence type="predicted"/>
<dbReference type="AlphaFoldDB" id="A0A225V2E9"/>
<evidence type="ECO:0000313" key="2">
    <source>
        <dbReference type="EMBL" id="OWZ00096.1"/>
    </source>
</evidence>
<evidence type="ECO:0000256" key="1">
    <source>
        <dbReference type="SAM" id="SignalP"/>
    </source>
</evidence>
<protein>
    <submittedName>
        <fullName evidence="2">RxLR effector protein</fullName>
    </submittedName>
</protein>
<name>A0A225V2E9_9STRA</name>
<reference evidence="3" key="1">
    <citation type="submission" date="2017-03" db="EMBL/GenBank/DDBJ databases">
        <title>Phytopthora megakarya and P. palmivora, two closely related causual agents of cacao black pod achieved similar genome size and gene model numbers by different mechanisms.</title>
        <authorList>
            <person name="Ali S."/>
            <person name="Shao J."/>
            <person name="Larry D.J."/>
            <person name="Kronmiller B."/>
            <person name="Shen D."/>
            <person name="Strem M.D."/>
            <person name="Melnick R.L."/>
            <person name="Guiltinan M.J."/>
            <person name="Tyler B.M."/>
            <person name="Meinhardt L.W."/>
            <person name="Bailey B.A."/>
        </authorList>
    </citation>
    <scope>NUCLEOTIDE SEQUENCE [LARGE SCALE GENOMIC DNA]</scope>
    <source>
        <strain evidence="3">zdho120</strain>
    </source>
</reference>
<feature type="chain" id="PRO_5012940244" evidence="1">
    <location>
        <begin position="23"/>
        <end position="88"/>
    </location>
</feature>
<keyword evidence="3" id="KW-1185">Reference proteome</keyword>
<sequence length="88" mass="10013">MSFYRIMLVTLVLLCCAVEGTSNKNSSPGRLRQLTNTIDNTFPKVNNSEERGIFSNLKTNLGDWIKTTYWTTFGKSDDYVKKKLGLQT</sequence>
<comment type="caution">
    <text evidence="2">The sequence shown here is derived from an EMBL/GenBank/DDBJ whole genome shotgun (WGS) entry which is preliminary data.</text>
</comment>
<dbReference type="Proteomes" id="UP000198211">
    <property type="component" value="Unassembled WGS sequence"/>
</dbReference>
<dbReference type="EMBL" id="NBNE01007904">
    <property type="protein sequence ID" value="OWZ00096.1"/>
    <property type="molecule type" value="Genomic_DNA"/>
</dbReference>
<feature type="non-terminal residue" evidence="2">
    <location>
        <position position="88"/>
    </location>
</feature>
<accession>A0A225V2E9</accession>
<organism evidence="2 3">
    <name type="scientific">Phytophthora megakarya</name>
    <dbReference type="NCBI Taxonomy" id="4795"/>
    <lineage>
        <taxon>Eukaryota</taxon>
        <taxon>Sar</taxon>
        <taxon>Stramenopiles</taxon>
        <taxon>Oomycota</taxon>
        <taxon>Peronosporomycetes</taxon>
        <taxon>Peronosporales</taxon>
        <taxon>Peronosporaceae</taxon>
        <taxon>Phytophthora</taxon>
    </lineage>
</organism>
<dbReference type="OrthoDB" id="129679at2759"/>
<keyword evidence="1" id="KW-0732">Signal</keyword>
<feature type="signal peptide" evidence="1">
    <location>
        <begin position="1"/>
        <end position="22"/>
    </location>
</feature>
<evidence type="ECO:0000313" key="3">
    <source>
        <dbReference type="Proteomes" id="UP000198211"/>
    </source>
</evidence>